<dbReference type="EMBL" id="LSBI01000027">
    <property type="protein sequence ID" value="OAQ63960.1"/>
    <property type="molecule type" value="Genomic_DNA"/>
</dbReference>
<evidence type="ECO:0000256" key="3">
    <source>
        <dbReference type="SAM" id="Phobius"/>
    </source>
</evidence>
<evidence type="ECO:0000256" key="2">
    <source>
        <dbReference type="ARBA" id="ARBA00022679"/>
    </source>
</evidence>
<organism evidence="4 5">
    <name type="scientific">Purpureocillium lilacinum</name>
    <name type="common">Paecilomyces lilacinus</name>
    <dbReference type="NCBI Taxonomy" id="33203"/>
    <lineage>
        <taxon>Eukaryota</taxon>
        <taxon>Fungi</taxon>
        <taxon>Dikarya</taxon>
        <taxon>Ascomycota</taxon>
        <taxon>Pezizomycotina</taxon>
        <taxon>Sordariomycetes</taxon>
        <taxon>Hypocreomycetidae</taxon>
        <taxon>Hypocreales</taxon>
        <taxon>Ophiocordycipitaceae</taxon>
        <taxon>Purpureocillium</taxon>
    </lineage>
</organism>
<dbReference type="InterPro" id="IPR029044">
    <property type="entry name" value="Nucleotide-diphossugar_trans"/>
</dbReference>
<dbReference type="SUPFAM" id="SSF53448">
    <property type="entry name" value="Nucleotide-diphospho-sugar transferases"/>
    <property type="match status" value="1"/>
</dbReference>
<dbReference type="STRING" id="33203.A0A179FF95"/>
<dbReference type="PANTHER" id="PTHR32385:SF15">
    <property type="entry name" value="INOSITOL PHOSPHOCERAMIDE MANNOSYLTRANSFERASE 1"/>
    <property type="match status" value="1"/>
</dbReference>
<proteinExistence type="inferred from homology"/>
<dbReference type="PANTHER" id="PTHR32385">
    <property type="entry name" value="MANNOSYL PHOSPHORYLINOSITOL CERAMIDE SYNTHASE"/>
    <property type="match status" value="1"/>
</dbReference>
<keyword evidence="3" id="KW-0812">Transmembrane</keyword>
<dbReference type="Proteomes" id="UP000078340">
    <property type="component" value="Unassembled WGS sequence"/>
</dbReference>
<dbReference type="GO" id="GO:0000030">
    <property type="term" value="F:mannosyltransferase activity"/>
    <property type="evidence" value="ECO:0007669"/>
    <property type="project" value="TreeGrafter"/>
</dbReference>
<feature type="transmembrane region" description="Helical" evidence="3">
    <location>
        <begin position="306"/>
        <end position="327"/>
    </location>
</feature>
<keyword evidence="3" id="KW-0472">Membrane</keyword>
<keyword evidence="2 4" id="KW-0808">Transferase</keyword>
<accession>A0A179FF95</accession>
<dbReference type="InterPro" id="IPR007577">
    <property type="entry name" value="GlycoTrfase_DXD_sugar-bd_CS"/>
</dbReference>
<dbReference type="Pfam" id="PF04488">
    <property type="entry name" value="Gly_transf_sug"/>
    <property type="match status" value="1"/>
</dbReference>
<dbReference type="AlphaFoldDB" id="A0A179FF95"/>
<comment type="caution">
    <text evidence="4">The sequence shown here is derived from an EMBL/GenBank/DDBJ whole genome shotgun (WGS) entry which is preliminary data.</text>
</comment>
<sequence>MRARRWVTLAAWCMSMYLWRYHIQELAETARLFSTFKTALRHQPSLIHPYPAPDAFLSKSATSLSVQSPTPPIHVPRIIHQIALGNANLTKHAEAIQSCREAHPDWQHVLWTDETATEFLAANYPDILPHWLSYFQDIQRANILRYAVLHTFGGVYLDLDVTCLISLDETDIVTLPWVTPAAFPAGINNAFIATQPGHPLLTQVLAHVPSHNLRWTLPLRIPYVENMLSTGCLYISLEWFRYVKDLAKKGENVSEAERVYILGDQELNVDPHMLRGKIITPLFAHGGASSWHSWDAAVAIFLSRHYVLVGTLVVGCLALALGVAAALRSGLLGKHIGTGVRGRHGASSRTGMDRASRVPWRAKSMPYYSVV</sequence>
<dbReference type="Gene3D" id="3.90.550.20">
    <property type="match status" value="1"/>
</dbReference>
<comment type="similarity">
    <text evidence="1">Belongs to the glycosyltransferase 32 family.</text>
</comment>
<evidence type="ECO:0000313" key="4">
    <source>
        <dbReference type="EMBL" id="OAQ63960.1"/>
    </source>
</evidence>
<evidence type="ECO:0000313" key="5">
    <source>
        <dbReference type="Proteomes" id="UP000078340"/>
    </source>
</evidence>
<dbReference type="InterPro" id="IPR051706">
    <property type="entry name" value="Glycosyltransferase_domain"/>
</dbReference>
<dbReference type="GO" id="GO:0016020">
    <property type="term" value="C:membrane"/>
    <property type="evidence" value="ECO:0007669"/>
    <property type="project" value="GOC"/>
</dbReference>
<gene>
    <name evidence="4" type="ORF">VFPFJ_11324</name>
</gene>
<evidence type="ECO:0000256" key="1">
    <source>
        <dbReference type="ARBA" id="ARBA00009003"/>
    </source>
</evidence>
<dbReference type="GO" id="GO:0051999">
    <property type="term" value="P:mannosyl-inositol phosphorylceramide biosynthetic process"/>
    <property type="evidence" value="ECO:0007669"/>
    <property type="project" value="TreeGrafter"/>
</dbReference>
<protein>
    <submittedName>
        <fullName evidence="4">Glycosyltransferase family 32 protein</fullName>
    </submittedName>
</protein>
<name>A0A179FF95_PURLI</name>
<reference evidence="4 5" key="1">
    <citation type="submission" date="2016-02" db="EMBL/GenBank/DDBJ databases">
        <title>Biosynthesis of antibiotic leucinostatins and their inhibition on Phytophthora in bio-control Purpureocillium lilacinum.</title>
        <authorList>
            <person name="Wang G."/>
            <person name="Liu Z."/>
            <person name="Lin R."/>
            <person name="Li E."/>
            <person name="Mao Z."/>
            <person name="Ling J."/>
            <person name="Yin W."/>
            <person name="Xie B."/>
        </authorList>
    </citation>
    <scope>NUCLEOTIDE SEQUENCE [LARGE SCALE GENOMIC DNA]</scope>
    <source>
        <strain evidence="4">PLFJ-1</strain>
    </source>
</reference>
<keyword evidence="3" id="KW-1133">Transmembrane helix</keyword>